<sequence length="188" mass="21516">IGWLLLYADMDICSMAHCDADWSRSHPPHQLSAAYCQRLSLDPLMYLRNSSVVRSRSMRPPATNFTEQYQSFRPRITRGFLLVCNPCQRHVNVWRVAQKIFNGINDTARRRALCHPEQFADRDPCQPSSDPCRATRRSIETKQVRRKPFISCACKLQRSPTTNVLSIQLEPLGFAAPPQGGYVSLEHD</sequence>
<name>A0A1M7DRN5_9RHOB</name>
<dbReference type="Proteomes" id="UP000184191">
    <property type="component" value="Unassembled WGS sequence"/>
</dbReference>
<proteinExistence type="predicted"/>
<organism evidence="1 2">
    <name type="scientific">Roseovarius marisflavi</name>
    <dbReference type="NCBI Taxonomy" id="1054996"/>
    <lineage>
        <taxon>Bacteria</taxon>
        <taxon>Pseudomonadati</taxon>
        <taxon>Pseudomonadota</taxon>
        <taxon>Alphaproteobacteria</taxon>
        <taxon>Rhodobacterales</taxon>
        <taxon>Roseobacteraceae</taxon>
        <taxon>Roseovarius</taxon>
    </lineage>
</organism>
<dbReference type="EMBL" id="FRBN01000049">
    <property type="protein sequence ID" value="SHL82171.1"/>
    <property type="molecule type" value="Genomic_DNA"/>
</dbReference>
<reference evidence="2" key="1">
    <citation type="submission" date="2016-11" db="EMBL/GenBank/DDBJ databases">
        <authorList>
            <person name="Varghese N."/>
            <person name="Submissions S."/>
        </authorList>
    </citation>
    <scope>NUCLEOTIDE SEQUENCE [LARGE SCALE GENOMIC DNA]</scope>
    <source>
        <strain evidence="2">DSM 29327</strain>
    </source>
</reference>
<protein>
    <submittedName>
        <fullName evidence="1">Uncharacterized protein</fullName>
    </submittedName>
</protein>
<dbReference type="AlphaFoldDB" id="A0A1M7DRN5"/>
<accession>A0A1M7DRN5</accession>
<evidence type="ECO:0000313" key="1">
    <source>
        <dbReference type="EMBL" id="SHL82171.1"/>
    </source>
</evidence>
<keyword evidence="2" id="KW-1185">Reference proteome</keyword>
<gene>
    <name evidence="1" type="ORF">SAMN05444414_1491</name>
</gene>
<feature type="non-terminal residue" evidence="1">
    <location>
        <position position="1"/>
    </location>
</feature>
<evidence type="ECO:0000313" key="2">
    <source>
        <dbReference type="Proteomes" id="UP000184191"/>
    </source>
</evidence>